<dbReference type="OrthoDB" id="5096148at2759"/>
<protein>
    <submittedName>
        <fullName evidence="1">Uncharacterized protein</fullName>
    </submittedName>
</protein>
<reference evidence="2" key="1">
    <citation type="journal article" date="2013" name="New Phytol.">
        <title>Comparative genomic and transcriptomic analyses reveal the hemibiotrophic stage shift of Colletotrichum fungi.</title>
        <authorList>
            <person name="Gan P."/>
            <person name="Ikeda K."/>
            <person name="Irieda H."/>
            <person name="Narusaka M."/>
            <person name="O'Connell R.J."/>
            <person name="Narusaka Y."/>
            <person name="Takano Y."/>
            <person name="Kubo Y."/>
            <person name="Shirasu K."/>
        </authorList>
    </citation>
    <scope>NUCLEOTIDE SEQUENCE [LARGE SCALE GENOMIC DNA]</scope>
    <source>
        <strain evidence="2">104-T / ATCC 96160 / CBS 514.97 / LARS 414 / MAFF 240422</strain>
    </source>
</reference>
<dbReference type="eggNOG" id="ENOG502SQRQ">
    <property type="taxonomic scope" value="Eukaryota"/>
</dbReference>
<sequence length="361" mass="40572">MVARRVTRHDRPWADVSVHERYMTNLVTRNIERPIVDPNIPGQPVLPSRAGTFGPPDFASSYLDTGDKVLALFDVLWKEKFENKGHTLQYDLRDNNLALYRVTRSTSSNCLPRSVMLKGYKVVYKSSDHLVTLVEAASCAKYGETKPVKPGWDEESYQHIYHVTKEQIISFVGIETGDGNEPYSFILEITHSGLGLGHRGKKGAKTPLNGRPIQSREVLLESLADRVLVDIAVELREKNPNLLFGSCARLPDYTVDQQKNKANWKTSRLETWKDARQDERGISAELRAIHGGLYPQSNIVVADDPMAEMAARTLIYQEFGLDRRELLTKDITYQDWLARASGHLASKALSIGGGSSMLYRG</sequence>
<dbReference type="EMBL" id="AMCV02000065">
    <property type="protein sequence ID" value="TDZ13325.1"/>
    <property type="molecule type" value="Genomic_DNA"/>
</dbReference>
<gene>
    <name evidence="1" type="ORF">Cob_v013211</name>
</gene>
<reference evidence="2" key="2">
    <citation type="journal article" date="2019" name="Mol. Plant Microbe Interact.">
        <title>Genome sequence resources for four phytopathogenic fungi from the Colletotrichum orbiculare species complex.</title>
        <authorList>
            <person name="Gan P."/>
            <person name="Tsushima A."/>
            <person name="Narusaka M."/>
            <person name="Narusaka Y."/>
            <person name="Takano Y."/>
            <person name="Kubo Y."/>
            <person name="Shirasu K."/>
        </authorList>
    </citation>
    <scope>GENOME REANNOTATION</scope>
    <source>
        <strain evidence="2">104-T / ATCC 96160 / CBS 514.97 / LARS 414 / MAFF 240422</strain>
    </source>
</reference>
<dbReference type="AlphaFoldDB" id="N4VN62"/>
<dbReference type="STRING" id="1213857.N4VN62"/>
<keyword evidence="2" id="KW-1185">Reference proteome</keyword>
<accession>N4VN62</accession>
<dbReference type="HOGENOM" id="CLU_767295_0_0_1"/>
<evidence type="ECO:0000313" key="2">
    <source>
        <dbReference type="Proteomes" id="UP000014480"/>
    </source>
</evidence>
<comment type="caution">
    <text evidence="1">The sequence shown here is derived from an EMBL/GenBank/DDBJ whole genome shotgun (WGS) entry which is preliminary data.</text>
</comment>
<name>N4VN62_COLOR</name>
<proteinExistence type="predicted"/>
<dbReference type="Proteomes" id="UP000014480">
    <property type="component" value="Unassembled WGS sequence"/>
</dbReference>
<evidence type="ECO:0000313" key="1">
    <source>
        <dbReference type="EMBL" id="TDZ13325.1"/>
    </source>
</evidence>
<organism evidence="1 2">
    <name type="scientific">Colletotrichum orbiculare (strain 104-T / ATCC 96160 / CBS 514.97 / LARS 414 / MAFF 240422)</name>
    <name type="common">Cucumber anthracnose fungus</name>
    <name type="synonym">Colletotrichum lagenarium</name>
    <dbReference type="NCBI Taxonomy" id="1213857"/>
    <lineage>
        <taxon>Eukaryota</taxon>
        <taxon>Fungi</taxon>
        <taxon>Dikarya</taxon>
        <taxon>Ascomycota</taxon>
        <taxon>Pezizomycotina</taxon>
        <taxon>Sordariomycetes</taxon>
        <taxon>Hypocreomycetidae</taxon>
        <taxon>Glomerellales</taxon>
        <taxon>Glomerellaceae</taxon>
        <taxon>Colletotrichum</taxon>
        <taxon>Colletotrichum orbiculare species complex</taxon>
    </lineage>
</organism>